<dbReference type="KEGG" id="gry:D7I44_10285"/>
<dbReference type="OrthoDB" id="4578408at2"/>
<organism evidence="1 2">
    <name type="scientific">Gryllotalpicola protaetiae</name>
    <dbReference type="NCBI Taxonomy" id="2419771"/>
    <lineage>
        <taxon>Bacteria</taxon>
        <taxon>Bacillati</taxon>
        <taxon>Actinomycetota</taxon>
        <taxon>Actinomycetes</taxon>
        <taxon>Micrococcales</taxon>
        <taxon>Microbacteriaceae</taxon>
        <taxon>Gryllotalpicola</taxon>
    </lineage>
</organism>
<keyword evidence="2" id="KW-1185">Reference proteome</keyword>
<dbReference type="EMBL" id="CP032624">
    <property type="protein sequence ID" value="AYG03884.1"/>
    <property type="molecule type" value="Genomic_DNA"/>
</dbReference>
<proteinExistence type="predicted"/>
<protein>
    <submittedName>
        <fullName evidence="1">Uncharacterized protein</fullName>
    </submittedName>
</protein>
<gene>
    <name evidence="1" type="ORF">D7I44_10285</name>
</gene>
<sequence>MTNVDLTRLPTGEMGWARFVEWATASDDRVERYFLELKSDVDLNVKKDRHKVAKWVLGAANRDPARAAKRFGGCALMLLGVSKGATTGIPGFEAKDLAREVQKFTGADGPEWDFERIPVDESRDVVVIVVEPPTGRIWPCLADGEGLVNGDVYLRGDGETHKATGAELQAMLARTAVKTRIPEVRVELMGPVNVIRADSGLLSEWIGRQADEYLARISAPASSPFGGILSTVGSLERRTKEEFEGQVARWRERASADPFAGIAGMAASLGAGIRLRVTNSKVFLRDVRVDIAFDGEIRALEWLDRDDASTEVFPDRPRKWGTDSYDLASLSIAANVARIARDMDGVPRIVNERPAKLSMSMAVLRPDEDYQSEDDEVVLAIIGDGALPEHVTARWRLTAGDIDDVLEGEVEVPGVFFDWVEPLRDLLVD</sequence>
<dbReference type="AlphaFoldDB" id="A0A387BPA9"/>
<accession>A0A387BPA9</accession>
<reference evidence="1 2" key="1">
    <citation type="submission" date="2018-09" db="EMBL/GenBank/DDBJ databases">
        <title>Genome sequencing of strain 2DFW10M-5.</title>
        <authorList>
            <person name="Heo J."/>
            <person name="Kim S.-J."/>
            <person name="Kwon S.-W."/>
        </authorList>
    </citation>
    <scope>NUCLEOTIDE SEQUENCE [LARGE SCALE GENOMIC DNA]</scope>
    <source>
        <strain evidence="1 2">2DFW10M-5</strain>
    </source>
</reference>
<evidence type="ECO:0000313" key="1">
    <source>
        <dbReference type="EMBL" id="AYG03884.1"/>
    </source>
</evidence>
<dbReference type="RefSeq" id="WP_120789416.1">
    <property type="nucleotide sequence ID" value="NZ_CP032624.1"/>
</dbReference>
<name>A0A387BPA9_9MICO</name>
<dbReference type="Proteomes" id="UP000275069">
    <property type="component" value="Chromosome"/>
</dbReference>
<evidence type="ECO:0000313" key="2">
    <source>
        <dbReference type="Proteomes" id="UP000275069"/>
    </source>
</evidence>